<dbReference type="EMBL" id="MCFA01000063">
    <property type="protein sequence ID" value="ORY11247.1"/>
    <property type="molecule type" value="Genomic_DNA"/>
</dbReference>
<gene>
    <name evidence="2" type="ORF">BCR34DRAFT_601512</name>
</gene>
<feature type="region of interest" description="Disordered" evidence="1">
    <location>
        <begin position="180"/>
        <end position="250"/>
    </location>
</feature>
<dbReference type="AlphaFoldDB" id="A0A1Y1ZML0"/>
<feature type="compositionally biased region" description="Basic and acidic residues" evidence="1">
    <location>
        <begin position="208"/>
        <end position="219"/>
    </location>
</feature>
<organism evidence="2 3">
    <name type="scientific">Clohesyomyces aquaticus</name>
    <dbReference type="NCBI Taxonomy" id="1231657"/>
    <lineage>
        <taxon>Eukaryota</taxon>
        <taxon>Fungi</taxon>
        <taxon>Dikarya</taxon>
        <taxon>Ascomycota</taxon>
        <taxon>Pezizomycotina</taxon>
        <taxon>Dothideomycetes</taxon>
        <taxon>Pleosporomycetidae</taxon>
        <taxon>Pleosporales</taxon>
        <taxon>Lindgomycetaceae</taxon>
        <taxon>Clohesyomyces</taxon>
    </lineage>
</organism>
<evidence type="ECO:0000313" key="2">
    <source>
        <dbReference type="EMBL" id="ORY11247.1"/>
    </source>
</evidence>
<keyword evidence="3" id="KW-1185">Reference proteome</keyword>
<feature type="compositionally biased region" description="Low complexity" evidence="1">
    <location>
        <begin position="327"/>
        <end position="340"/>
    </location>
</feature>
<feature type="region of interest" description="Disordered" evidence="1">
    <location>
        <begin position="267"/>
        <end position="522"/>
    </location>
</feature>
<feature type="compositionally biased region" description="Basic residues" evidence="1">
    <location>
        <begin position="513"/>
        <end position="522"/>
    </location>
</feature>
<feature type="compositionally biased region" description="Acidic residues" evidence="1">
    <location>
        <begin position="461"/>
        <end position="470"/>
    </location>
</feature>
<dbReference type="STRING" id="1231657.A0A1Y1ZML0"/>
<sequence length="522" mass="57696">MPPWGRPPGARGGVGKYMEEPEDVYRFQELDSEDEKNGVSLDSGYLKNINGKQYYNPDELYFNDMDLRAWEQRTGPIDGLAYGDDYGYQEDEGFYDETTGVTMPQEEYDDFLFQRVLDKIRLARATGDQNVQLSQEELEVYEYRLLRPRAPAARPQARARPVSMPAVIPVVANVSNAVVSTSSQVSGSGSGSTKSKKPQRRSSIFSSRPKDKKEKDKTRPSSRKRSPSAASETTNLVQPQAPGFVVPGPNGQPVYAPINAYNGRLSRDSAVRSSGSPSRAGSRSTSMSSRHPATPPPRISPPRDMPGGFPSGSPQRYQREPTPPRQFRPQSSSSRNSSLQDNRDHSPVTRSRSSSSAQPPKLVPFPVTDYQYYSAEPLHYYSPGQSSSPQQPQGSQQSPAPAPGQPPYTRRVGSVPADGTYMSMPRRVPVPVQRATVPGAGVQGSYSDPSLGRPGSGLQEELSEEDDPDVLVDVIPQADDKSYKVQTSKSSKESSRSSGKDRDRERERESERRRRSGRTRRK</sequence>
<feature type="compositionally biased region" description="Low complexity" evidence="1">
    <location>
        <begin position="271"/>
        <end position="292"/>
    </location>
</feature>
<dbReference type="OrthoDB" id="3932653at2759"/>
<dbReference type="Proteomes" id="UP000193144">
    <property type="component" value="Unassembled WGS sequence"/>
</dbReference>
<proteinExistence type="predicted"/>
<name>A0A1Y1ZML0_9PLEO</name>
<evidence type="ECO:0000313" key="3">
    <source>
        <dbReference type="Proteomes" id="UP000193144"/>
    </source>
</evidence>
<comment type="caution">
    <text evidence="2">The sequence shown here is derived from an EMBL/GenBank/DDBJ whole genome shotgun (WGS) entry which is preliminary data.</text>
</comment>
<evidence type="ECO:0000256" key="1">
    <source>
        <dbReference type="SAM" id="MobiDB-lite"/>
    </source>
</evidence>
<feature type="compositionally biased region" description="Pro residues" evidence="1">
    <location>
        <begin position="293"/>
        <end position="304"/>
    </location>
</feature>
<accession>A0A1Y1ZML0</accession>
<feature type="compositionally biased region" description="Low complexity" evidence="1">
    <location>
        <begin position="382"/>
        <end position="399"/>
    </location>
</feature>
<feature type="compositionally biased region" description="Low complexity" evidence="1">
    <location>
        <begin position="180"/>
        <end position="193"/>
    </location>
</feature>
<reference evidence="2 3" key="1">
    <citation type="submission" date="2016-07" db="EMBL/GenBank/DDBJ databases">
        <title>Pervasive Adenine N6-methylation of Active Genes in Fungi.</title>
        <authorList>
            <consortium name="DOE Joint Genome Institute"/>
            <person name="Mondo S.J."/>
            <person name="Dannebaum R.O."/>
            <person name="Kuo R.C."/>
            <person name="Labutti K."/>
            <person name="Haridas S."/>
            <person name="Kuo A."/>
            <person name="Salamov A."/>
            <person name="Ahrendt S.R."/>
            <person name="Lipzen A."/>
            <person name="Sullivan W."/>
            <person name="Andreopoulos W.B."/>
            <person name="Clum A."/>
            <person name="Lindquist E."/>
            <person name="Daum C."/>
            <person name="Ramamoorthy G.K."/>
            <person name="Gryganskyi A."/>
            <person name="Culley D."/>
            <person name="Magnuson J.K."/>
            <person name="James T.Y."/>
            <person name="O'Malley M.A."/>
            <person name="Stajich J.E."/>
            <person name="Spatafora J.W."/>
            <person name="Visel A."/>
            <person name="Grigoriev I.V."/>
        </authorList>
    </citation>
    <scope>NUCLEOTIDE SEQUENCE [LARGE SCALE GENOMIC DNA]</scope>
    <source>
        <strain evidence="2 3">CBS 115471</strain>
    </source>
</reference>
<protein>
    <submittedName>
        <fullName evidence="2">Uncharacterized protein</fullName>
    </submittedName>
</protein>
<feature type="compositionally biased region" description="Basic and acidic residues" evidence="1">
    <location>
        <begin position="490"/>
        <end position="512"/>
    </location>
</feature>